<organism evidence="2 3">
    <name type="scientific">Streptomyces triticirhizae</name>
    <dbReference type="NCBI Taxonomy" id="2483353"/>
    <lineage>
        <taxon>Bacteria</taxon>
        <taxon>Bacillati</taxon>
        <taxon>Actinomycetota</taxon>
        <taxon>Actinomycetes</taxon>
        <taxon>Kitasatosporales</taxon>
        <taxon>Streptomycetaceae</taxon>
        <taxon>Streptomyces</taxon>
    </lineage>
</organism>
<dbReference type="Pfam" id="PF01593">
    <property type="entry name" value="Amino_oxidase"/>
    <property type="match status" value="1"/>
</dbReference>
<feature type="domain" description="Amine oxidase" evidence="1">
    <location>
        <begin position="8"/>
        <end position="429"/>
    </location>
</feature>
<dbReference type="InterPro" id="IPR002937">
    <property type="entry name" value="Amino_oxidase"/>
</dbReference>
<reference evidence="2 3" key="1">
    <citation type="submission" date="2018-10" db="EMBL/GenBank/DDBJ databases">
        <title>Isolation, diversity and antifungal activity of actinobacteria from wheat.</title>
        <authorList>
            <person name="Han C."/>
        </authorList>
    </citation>
    <scope>NUCLEOTIDE SEQUENCE [LARGE SCALE GENOMIC DNA]</scope>
    <source>
        <strain evidence="2 3">NEAU-YY642</strain>
    </source>
</reference>
<evidence type="ECO:0000313" key="3">
    <source>
        <dbReference type="Proteomes" id="UP000278673"/>
    </source>
</evidence>
<proteinExistence type="predicted"/>
<dbReference type="AlphaFoldDB" id="A0A3M2LKE4"/>
<dbReference type="GO" id="GO:0016491">
    <property type="term" value="F:oxidoreductase activity"/>
    <property type="evidence" value="ECO:0007669"/>
    <property type="project" value="InterPro"/>
</dbReference>
<dbReference type="PANTHER" id="PTHR42923">
    <property type="entry name" value="PROTOPORPHYRINOGEN OXIDASE"/>
    <property type="match status" value="1"/>
</dbReference>
<dbReference type="InterPro" id="IPR050464">
    <property type="entry name" value="Zeta_carotene_desat/Oxidored"/>
</dbReference>
<comment type="caution">
    <text evidence="2">The sequence shown here is derived from an EMBL/GenBank/DDBJ whole genome shotgun (WGS) entry which is preliminary data.</text>
</comment>
<dbReference type="SUPFAM" id="SSF51905">
    <property type="entry name" value="FAD/NAD(P)-binding domain"/>
    <property type="match status" value="1"/>
</dbReference>
<gene>
    <name evidence="2" type="ORF">EBN88_17935</name>
</gene>
<dbReference type="Gene3D" id="3.50.50.60">
    <property type="entry name" value="FAD/NAD(P)-binding domain"/>
    <property type="match status" value="1"/>
</dbReference>
<dbReference type="Proteomes" id="UP000278673">
    <property type="component" value="Unassembled WGS sequence"/>
</dbReference>
<dbReference type="InterPro" id="IPR036188">
    <property type="entry name" value="FAD/NAD-bd_sf"/>
</dbReference>
<accession>A0A3M2LKE4</accession>
<sequence length="453" mass="48303">MAVVGAGIAGLSVAAELRRAGRSVRVFEALDRVGGRMRTLRRAGFTIDEGAEQISAQGYRATWQLLRRVGVRPPEVPPIGRTVGLWRDGRAHPGVGSRMAPLTGAGLSARARVDVARFSLWMARHSRELDPDRPERGPLGALTVTEFARRYHPELLTHLFQPLAGAFFGWDPARSCAAPAVSLLREVGPVSAWRTYRGGMDLLARRLAAGLDVVTGSPVERVAADGEYAQLDVGGRTLTARAVVLAVPAPVAAQLHANAPAGERTFLEACSFSPMLKVSCALERPLTPRGGRSLYVLLTPQAEEDTLAGMVLDHAKHPGRVPAGRGLVSLIASPRQLPALLAAPREEVVERLTRAGERFLPGLRAARTDAWVHAFPHGLPEATPAALRHRAAFHQRPPGPVEYAGDWVLLRPASEGAVRSAALAAARVLARLGGEVPGDPPLVPLADSPSTDH</sequence>
<dbReference type="EMBL" id="RFFJ01000101">
    <property type="protein sequence ID" value="RMI37947.1"/>
    <property type="molecule type" value="Genomic_DNA"/>
</dbReference>
<evidence type="ECO:0000313" key="2">
    <source>
        <dbReference type="EMBL" id="RMI37947.1"/>
    </source>
</evidence>
<protein>
    <submittedName>
        <fullName evidence="2">FAD-binding protein</fullName>
    </submittedName>
</protein>
<name>A0A3M2LKE4_9ACTN</name>
<dbReference type="SUPFAM" id="SSF54373">
    <property type="entry name" value="FAD-linked reductases, C-terminal domain"/>
    <property type="match status" value="1"/>
</dbReference>
<evidence type="ECO:0000259" key="1">
    <source>
        <dbReference type="Pfam" id="PF01593"/>
    </source>
</evidence>
<keyword evidence="3" id="KW-1185">Reference proteome</keyword>